<dbReference type="GO" id="GO:0005506">
    <property type="term" value="F:iron ion binding"/>
    <property type="evidence" value="ECO:0007669"/>
    <property type="project" value="TreeGrafter"/>
</dbReference>
<dbReference type="EMBL" id="SORI01000001">
    <property type="protein sequence ID" value="TDY65211.1"/>
    <property type="molecule type" value="Genomic_DNA"/>
</dbReference>
<protein>
    <submittedName>
        <fullName evidence="2">Hydrogenase expression/formation protein HypC</fullName>
    </submittedName>
</protein>
<dbReference type="SUPFAM" id="SSF159127">
    <property type="entry name" value="HupF/HypC-like"/>
    <property type="match status" value="1"/>
</dbReference>
<dbReference type="InterPro" id="IPR001109">
    <property type="entry name" value="Hydrogenase_HupF/HypC"/>
</dbReference>
<comment type="caution">
    <text evidence="2">The sequence shown here is derived from an EMBL/GenBank/DDBJ whole genome shotgun (WGS) entry which is preliminary data.</text>
</comment>
<dbReference type="AlphaFoldDB" id="A0A4V3HHG3"/>
<reference evidence="2 3" key="1">
    <citation type="submission" date="2019-03" db="EMBL/GenBank/DDBJ databases">
        <title>Genomic Encyclopedia of Type Strains, Phase IV (KMG-IV): sequencing the most valuable type-strain genomes for metagenomic binning, comparative biology and taxonomic classification.</title>
        <authorList>
            <person name="Goeker M."/>
        </authorList>
    </citation>
    <scope>NUCLEOTIDE SEQUENCE [LARGE SCALE GENOMIC DNA]</scope>
    <source>
        <strain evidence="2 3">DSM 25964</strain>
    </source>
</reference>
<accession>A0A4V3HHG3</accession>
<keyword evidence="3" id="KW-1185">Reference proteome</keyword>
<name>A0A4V3HHG3_9BACT</name>
<dbReference type="GO" id="GO:1902670">
    <property type="term" value="F:carbon dioxide binding"/>
    <property type="evidence" value="ECO:0007669"/>
    <property type="project" value="TreeGrafter"/>
</dbReference>
<dbReference type="NCBIfam" id="TIGR00074">
    <property type="entry name" value="hypC_hupF"/>
    <property type="match status" value="1"/>
</dbReference>
<sequence length="79" mass="8566">MCLAVPHTIKEILGENRALASAGAVRTEIRTDLLDDVVPGDTVLVHAGFAIEKLSPEDSEELKSLWDELRALAGEPYAH</sequence>
<dbReference type="Gene3D" id="2.30.30.140">
    <property type="match status" value="1"/>
</dbReference>
<dbReference type="GO" id="GO:0051604">
    <property type="term" value="P:protein maturation"/>
    <property type="evidence" value="ECO:0007669"/>
    <property type="project" value="TreeGrafter"/>
</dbReference>
<dbReference type="Proteomes" id="UP000295066">
    <property type="component" value="Unassembled WGS sequence"/>
</dbReference>
<dbReference type="PANTHER" id="PTHR35177:SF2">
    <property type="entry name" value="HYDROGENASE MATURATION FACTOR HYBG"/>
    <property type="match status" value="1"/>
</dbReference>
<evidence type="ECO:0000313" key="2">
    <source>
        <dbReference type="EMBL" id="TDY65211.1"/>
    </source>
</evidence>
<organism evidence="2 3">
    <name type="scientific">Aminivibrio pyruvatiphilus</name>
    <dbReference type="NCBI Taxonomy" id="1005740"/>
    <lineage>
        <taxon>Bacteria</taxon>
        <taxon>Thermotogati</taxon>
        <taxon>Synergistota</taxon>
        <taxon>Synergistia</taxon>
        <taxon>Synergistales</taxon>
        <taxon>Aminobacteriaceae</taxon>
        <taxon>Aminivibrio</taxon>
    </lineage>
</organism>
<comment type="similarity">
    <text evidence="1">Belongs to the HupF/HypC family.</text>
</comment>
<evidence type="ECO:0000256" key="1">
    <source>
        <dbReference type="ARBA" id="ARBA00006018"/>
    </source>
</evidence>
<gene>
    <name evidence="2" type="ORF">C8D99_101362</name>
</gene>
<proteinExistence type="inferred from homology"/>
<dbReference type="Pfam" id="PF01455">
    <property type="entry name" value="HupF_HypC"/>
    <property type="match status" value="1"/>
</dbReference>
<dbReference type="RefSeq" id="WP_133955705.1">
    <property type="nucleotide sequence ID" value="NZ_SORI01000001.1"/>
</dbReference>
<evidence type="ECO:0000313" key="3">
    <source>
        <dbReference type="Proteomes" id="UP000295066"/>
    </source>
</evidence>
<dbReference type="PANTHER" id="PTHR35177">
    <property type="entry name" value="HYDROGENASE MATURATION FACTOR HYBG"/>
    <property type="match status" value="1"/>
</dbReference>
<dbReference type="OrthoDB" id="9806017at2"/>
<dbReference type="PRINTS" id="PR00445">
    <property type="entry name" value="HUPFHYPC"/>
</dbReference>